<feature type="coiled-coil region" evidence="1">
    <location>
        <begin position="38"/>
        <end position="79"/>
    </location>
</feature>
<dbReference type="EMBL" id="CP151502">
    <property type="protein sequence ID" value="WZN59959.1"/>
    <property type="molecule type" value="Genomic_DNA"/>
</dbReference>
<evidence type="ECO:0000313" key="4">
    <source>
        <dbReference type="EMBL" id="CAE0190301.1"/>
    </source>
</evidence>
<reference evidence="4" key="1">
    <citation type="submission" date="2021-01" db="EMBL/GenBank/DDBJ databases">
        <authorList>
            <person name="Corre E."/>
            <person name="Pelletier E."/>
            <person name="Niang G."/>
            <person name="Scheremetjew M."/>
            <person name="Finn R."/>
            <person name="Kale V."/>
            <person name="Holt S."/>
            <person name="Cochrane G."/>
            <person name="Meng A."/>
            <person name="Brown T."/>
            <person name="Cohen L."/>
        </authorList>
    </citation>
    <scope>NUCLEOTIDE SEQUENCE</scope>
    <source>
        <strain evidence="4">RCC1871</strain>
    </source>
</reference>
<dbReference type="Proteomes" id="UP001472866">
    <property type="component" value="Chromosome 02"/>
</dbReference>
<sequence>MARAGTTSCAFLAMRAKVPLARPVHAAAGRKRPVALRAKDGEKQLRKAVRKVEEEVEELRELASTLREEREALATLVDALDARLGRIDEALGSVDRVAEEEAVEAPETRGERDGRALTVESSANVRDDIMGAIARVGFPDGFDAPAGAGEEAPTQQVTADEVSSGPAKEVSSGTVARMPAVTVGCDSIQIMQLLHAKLEEKGFYCADDEREDWYFGESTQNAVMSFQASNGLTENGSVTAKEWEVLLEGETDFVWEEMDEDGLVVDLEAAPSAGEAPASPPTVDAGLGPSGFPMLREGDGGKHVRLLQLALDRKGYCVSDAELEFWMFGDTTENALKTFQACSGMPESGVVDEEVWSKLCEGMEGEVCSVEYMEEKTSGTSEAEEADPYNIDRAKQGVFLLGEGRYEDPGKLSEGKR</sequence>
<reference evidence="5 6" key="2">
    <citation type="submission" date="2024-03" db="EMBL/GenBank/DDBJ databases">
        <title>Complete genome sequence of the green alga Chloropicon roscoffensis RCC1871.</title>
        <authorList>
            <person name="Lemieux C."/>
            <person name="Pombert J.-F."/>
            <person name="Otis C."/>
            <person name="Turmel M."/>
        </authorList>
    </citation>
    <scope>NUCLEOTIDE SEQUENCE [LARGE SCALE GENOMIC DNA]</scope>
    <source>
        <strain evidence="5 6">RCC1871</strain>
    </source>
</reference>
<dbReference type="InterPro" id="IPR036365">
    <property type="entry name" value="PGBD-like_sf"/>
</dbReference>
<evidence type="ECO:0000313" key="6">
    <source>
        <dbReference type="Proteomes" id="UP001472866"/>
    </source>
</evidence>
<name>A0A7S3FNJ4_9CHLO</name>
<dbReference type="InterPro" id="IPR036366">
    <property type="entry name" value="PGBDSf"/>
</dbReference>
<evidence type="ECO:0000313" key="5">
    <source>
        <dbReference type="EMBL" id="WZN59959.1"/>
    </source>
</evidence>
<keyword evidence="1" id="KW-0175">Coiled coil</keyword>
<dbReference type="Pfam" id="PF01471">
    <property type="entry name" value="PG_binding_1"/>
    <property type="match status" value="2"/>
</dbReference>
<evidence type="ECO:0000256" key="2">
    <source>
        <dbReference type="SAM" id="MobiDB-lite"/>
    </source>
</evidence>
<dbReference type="Gene3D" id="1.10.101.10">
    <property type="entry name" value="PGBD-like superfamily/PGBD"/>
    <property type="match status" value="2"/>
</dbReference>
<feature type="domain" description="Peptidoglycan binding-like" evidence="3">
    <location>
        <begin position="301"/>
        <end position="359"/>
    </location>
</feature>
<proteinExistence type="predicted"/>
<feature type="domain" description="Peptidoglycan binding-like" evidence="3">
    <location>
        <begin position="192"/>
        <end position="246"/>
    </location>
</feature>
<feature type="region of interest" description="Disordered" evidence="2">
    <location>
        <begin position="142"/>
        <end position="173"/>
    </location>
</feature>
<gene>
    <name evidence="4" type="ORF">CROS1456_LOCUS3390</name>
    <name evidence="5" type="ORF">HKI87_02g14870</name>
</gene>
<organism evidence="4">
    <name type="scientific">Chloropicon roscoffensis</name>
    <dbReference type="NCBI Taxonomy" id="1461544"/>
    <lineage>
        <taxon>Eukaryota</taxon>
        <taxon>Viridiplantae</taxon>
        <taxon>Chlorophyta</taxon>
        <taxon>Chloropicophyceae</taxon>
        <taxon>Chloropicales</taxon>
        <taxon>Chloropicaceae</taxon>
        <taxon>Chloropicon</taxon>
    </lineage>
</organism>
<dbReference type="AlphaFoldDB" id="A0A7S3FNJ4"/>
<dbReference type="InterPro" id="IPR002477">
    <property type="entry name" value="Peptidoglycan-bd-like"/>
</dbReference>
<dbReference type="EMBL" id="HBHZ01004405">
    <property type="protein sequence ID" value="CAE0190301.1"/>
    <property type="molecule type" value="Transcribed_RNA"/>
</dbReference>
<evidence type="ECO:0000259" key="3">
    <source>
        <dbReference type="Pfam" id="PF01471"/>
    </source>
</evidence>
<accession>A0A7S3FNJ4</accession>
<protein>
    <recommendedName>
        <fullName evidence="3">Peptidoglycan binding-like domain-containing protein</fullName>
    </recommendedName>
</protein>
<evidence type="ECO:0000256" key="1">
    <source>
        <dbReference type="SAM" id="Coils"/>
    </source>
</evidence>
<keyword evidence="6" id="KW-1185">Reference proteome</keyword>
<dbReference type="SUPFAM" id="SSF47090">
    <property type="entry name" value="PGBD-like"/>
    <property type="match status" value="2"/>
</dbReference>